<evidence type="ECO:0000256" key="1">
    <source>
        <dbReference type="SAM" id="SignalP"/>
    </source>
</evidence>
<evidence type="ECO:0008006" key="4">
    <source>
        <dbReference type="Google" id="ProtNLM"/>
    </source>
</evidence>
<organism evidence="2 3">
    <name type="scientific">Yoonia rhodophyticola</name>
    <dbReference type="NCBI Taxonomy" id="3137370"/>
    <lineage>
        <taxon>Bacteria</taxon>
        <taxon>Pseudomonadati</taxon>
        <taxon>Pseudomonadota</taxon>
        <taxon>Alphaproteobacteria</taxon>
        <taxon>Rhodobacterales</taxon>
        <taxon>Paracoccaceae</taxon>
        <taxon>Yoonia</taxon>
    </lineage>
</organism>
<keyword evidence="1" id="KW-0732">Signal</keyword>
<dbReference type="Proteomes" id="UP001470809">
    <property type="component" value="Chromosome"/>
</dbReference>
<sequence>MSRFLSHMLVAALASIVAVPGSAQHITSNVVGVDDTKYFAHLCLATAPSFAAADASQLVRGGPTFVPRRSELNHQGILKLVETDTACSCTVAFLLAESFLPGALNNFVVTLQREYRSELRSSSTGPIQMVFDFDGVDVEIVMKKAQVKEGLIVIIPQATRNGSCPA</sequence>
<accession>A0AAN0NH79</accession>
<dbReference type="AlphaFoldDB" id="A0AAN0NH79"/>
<dbReference type="KEGG" id="yrh:AABB31_12645"/>
<proteinExistence type="predicted"/>
<dbReference type="RefSeq" id="WP_342075272.1">
    <property type="nucleotide sequence ID" value="NZ_CP151767.2"/>
</dbReference>
<keyword evidence="3" id="KW-1185">Reference proteome</keyword>
<name>A0AAN0NH79_9RHOB</name>
<protein>
    <recommendedName>
        <fullName evidence="4">DUF2195 family protein</fullName>
    </recommendedName>
</protein>
<dbReference type="EMBL" id="CP151767">
    <property type="protein sequence ID" value="WZU65941.1"/>
    <property type="molecule type" value="Genomic_DNA"/>
</dbReference>
<reference evidence="2 3" key="2">
    <citation type="submission" date="2024-08" db="EMBL/GenBank/DDBJ databases">
        <title>Phylogenomic analyses of a clade within the roseobacter group suggest taxonomic reassignments of species of the genera Aestuariivita, Citreicella, Loktanella, Nautella, Pelagibaca, Ruegeria, Thalassobius, Thiobacimonas and Tropicibacter, and the proposal o.</title>
        <authorList>
            <person name="Jeon C.O."/>
        </authorList>
    </citation>
    <scope>NUCLEOTIDE SEQUENCE [LARGE SCALE GENOMIC DNA]</scope>
    <source>
        <strain evidence="2 3">SS1-5</strain>
    </source>
</reference>
<evidence type="ECO:0000313" key="3">
    <source>
        <dbReference type="Proteomes" id="UP001470809"/>
    </source>
</evidence>
<reference evidence="3" key="1">
    <citation type="submission" date="2024-04" db="EMBL/GenBank/DDBJ databases">
        <title>Phylogenomic analyses of a clade within the roseobacter group suggest taxonomic reassignments of species of the genera Aestuariivita, Citreicella, Loktanella, Nautella, Pelagibaca, Ruegeria, Thalassobius, Thiobacimonas and Tropicibacter, and the proposal o.</title>
        <authorList>
            <person name="Jeon C.O."/>
        </authorList>
    </citation>
    <scope>NUCLEOTIDE SEQUENCE [LARGE SCALE GENOMIC DNA]</scope>
    <source>
        <strain evidence="3">SS1-5</strain>
    </source>
</reference>
<gene>
    <name evidence="2" type="ORF">AABB31_12645</name>
</gene>
<feature type="signal peptide" evidence="1">
    <location>
        <begin position="1"/>
        <end position="23"/>
    </location>
</feature>
<evidence type="ECO:0000313" key="2">
    <source>
        <dbReference type="EMBL" id="WZU65941.1"/>
    </source>
</evidence>
<feature type="chain" id="PRO_5043029760" description="DUF2195 family protein" evidence="1">
    <location>
        <begin position="24"/>
        <end position="166"/>
    </location>
</feature>